<evidence type="ECO:0000313" key="1">
    <source>
        <dbReference type="EMBL" id="SKA25464.1"/>
    </source>
</evidence>
<organism evidence="1 2">
    <name type="scientific">Trichlorobacter thiogenes</name>
    <dbReference type="NCBI Taxonomy" id="115783"/>
    <lineage>
        <taxon>Bacteria</taxon>
        <taxon>Pseudomonadati</taxon>
        <taxon>Thermodesulfobacteriota</taxon>
        <taxon>Desulfuromonadia</taxon>
        <taxon>Geobacterales</taxon>
        <taxon>Geobacteraceae</taxon>
        <taxon>Trichlorobacter</taxon>
    </lineage>
</organism>
<dbReference type="RefSeq" id="WP_078791620.1">
    <property type="nucleotide sequence ID" value="NZ_FUWR01000038.1"/>
</dbReference>
<protein>
    <recommendedName>
        <fullName evidence="3">ArnR1-like winged helix-turn-helix domain-containing protein</fullName>
    </recommendedName>
</protein>
<dbReference type="Proteomes" id="UP000190102">
    <property type="component" value="Unassembled WGS sequence"/>
</dbReference>
<reference evidence="2" key="1">
    <citation type="submission" date="2017-02" db="EMBL/GenBank/DDBJ databases">
        <authorList>
            <person name="Varghese N."/>
            <person name="Submissions S."/>
        </authorList>
    </citation>
    <scope>NUCLEOTIDE SEQUENCE [LARGE SCALE GENOMIC DNA]</scope>
    <source>
        <strain evidence="2">ATCC BAA-34</strain>
    </source>
</reference>
<keyword evidence="2" id="KW-1185">Reference proteome</keyword>
<dbReference type="AlphaFoldDB" id="A0A1T4SB44"/>
<evidence type="ECO:0008006" key="3">
    <source>
        <dbReference type="Google" id="ProtNLM"/>
    </source>
</evidence>
<dbReference type="Gene3D" id="1.10.10.10">
    <property type="entry name" value="Winged helix-like DNA-binding domain superfamily/Winged helix DNA-binding domain"/>
    <property type="match status" value="1"/>
</dbReference>
<proteinExistence type="predicted"/>
<name>A0A1T4SB44_9BACT</name>
<evidence type="ECO:0000313" key="2">
    <source>
        <dbReference type="Proteomes" id="UP000190102"/>
    </source>
</evidence>
<dbReference type="EMBL" id="FUWR01000038">
    <property type="protein sequence ID" value="SKA25464.1"/>
    <property type="molecule type" value="Genomic_DNA"/>
</dbReference>
<sequence length="103" mass="11458">MTDLKIISWIFYALEMASGTGSANFREISQIADGINHAVPTDKELQQSLDALISVGFVSKESKRYQLTDEGKLVLMAAHKNSNTISQTWANLHKLLMSHIKLP</sequence>
<dbReference type="InterPro" id="IPR036388">
    <property type="entry name" value="WH-like_DNA-bd_sf"/>
</dbReference>
<dbReference type="OrthoDB" id="839778at2"/>
<dbReference type="SUPFAM" id="SSF46785">
    <property type="entry name" value="Winged helix' DNA-binding domain"/>
    <property type="match status" value="1"/>
</dbReference>
<accession>A0A1T4SB44</accession>
<dbReference type="InterPro" id="IPR036390">
    <property type="entry name" value="WH_DNA-bd_sf"/>
</dbReference>
<gene>
    <name evidence="1" type="ORF">SAMN02745119_03385</name>
</gene>